<feature type="transmembrane region" description="Helical" evidence="5">
    <location>
        <begin position="216"/>
        <end position="245"/>
    </location>
</feature>
<keyword evidence="4 5" id="KW-0472">Membrane</keyword>
<evidence type="ECO:0000259" key="6">
    <source>
        <dbReference type="Pfam" id="PF00924"/>
    </source>
</evidence>
<keyword evidence="8" id="KW-1185">Reference proteome</keyword>
<dbReference type="Gene3D" id="1.10.287.1260">
    <property type="match status" value="1"/>
</dbReference>
<keyword evidence="3 5" id="KW-1133">Transmembrane helix</keyword>
<gene>
    <name evidence="7" type="ORF">GCM10010989_16830</name>
</gene>
<evidence type="ECO:0000256" key="5">
    <source>
        <dbReference type="SAM" id="Phobius"/>
    </source>
</evidence>
<evidence type="ECO:0000313" key="8">
    <source>
        <dbReference type="Proteomes" id="UP000598997"/>
    </source>
</evidence>
<feature type="transmembrane region" description="Helical" evidence="5">
    <location>
        <begin position="371"/>
        <end position="390"/>
    </location>
</feature>
<organism evidence="7 8">
    <name type="scientific">Croceicoccus pelagius</name>
    <dbReference type="NCBI Taxonomy" id="1703341"/>
    <lineage>
        <taxon>Bacteria</taxon>
        <taxon>Pseudomonadati</taxon>
        <taxon>Pseudomonadota</taxon>
        <taxon>Alphaproteobacteria</taxon>
        <taxon>Sphingomonadales</taxon>
        <taxon>Erythrobacteraceae</taxon>
        <taxon>Croceicoccus</taxon>
    </lineage>
</organism>
<comment type="caution">
    <text evidence="7">The sequence shown here is derived from an EMBL/GenBank/DDBJ whole genome shotgun (WGS) entry which is preliminary data.</text>
</comment>
<name>A0A916YFP9_9SPHN</name>
<evidence type="ECO:0000256" key="3">
    <source>
        <dbReference type="ARBA" id="ARBA00022989"/>
    </source>
</evidence>
<keyword evidence="2 5" id="KW-0812">Transmembrane</keyword>
<dbReference type="Proteomes" id="UP000598997">
    <property type="component" value="Unassembled WGS sequence"/>
</dbReference>
<evidence type="ECO:0000256" key="4">
    <source>
        <dbReference type="ARBA" id="ARBA00023136"/>
    </source>
</evidence>
<reference evidence="7 8" key="1">
    <citation type="journal article" date="2014" name="Int. J. Syst. Evol. Microbiol.">
        <title>Complete genome sequence of Corynebacterium casei LMG S-19264T (=DSM 44701T), isolated from a smear-ripened cheese.</title>
        <authorList>
            <consortium name="US DOE Joint Genome Institute (JGI-PGF)"/>
            <person name="Walter F."/>
            <person name="Albersmeier A."/>
            <person name="Kalinowski J."/>
            <person name="Ruckert C."/>
        </authorList>
    </citation>
    <scope>NUCLEOTIDE SEQUENCE [LARGE SCALE GENOMIC DNA]</scope>
    <source>
        <strain evidence="7 8">CGMCC 1.15358</strain>
    </source>
</reference>
<dbReference type="GO" id="GO:0016020">
    <property type="term" value="C:membrane"/>
    <property type="evidence" value="ECO:0007669"/>
    <property type="project" value="UniProtKB-SubCell"/>
</dbReference>
<evidence type="ECO:0000256" key="1">
    <source>
        <dbReference type="ARBA" id="ARBA00004370"/>
    </source>
</evidence>
<dbReference type="Pfam" id="PF00924">
    <property type="entry name" value="MS_channel_2nd"/>
    <property type="match status" value="1"/>
</dbReference>
<dbReference type="GO" id="GO:0008381">
    <property type="term" value="F:mechanosensitive monoatomic ion channel activity"/>
    <property type="evidence" value="ECO:0007669"/>
    <property type="project" value="UniProtKB-ARBA"/>
</dbReference>
<evidence type="ECO:0000256" key="2">
    <source>
        <dbReference type="ARBA" id="ARBA00022692"/>
    </source>
</evidence>
<dbReference type="RefSeq" id="WP_082924158.1">
    <property type="nucleotide sequence ID" value="NZ_BMIO01000005.1"/>
</dbReference>
<protein>
    <recommendedName>
        <fullName evidence="6">Mechanosensitive ion channel MscS domain-containing protein</fullName>
    </recommendedName>
</protein>
<feature type="transmembrane region" description="Helical" evidence="5">
    <location>
        <begin position="297"/>
        <end position="316"/>
    </location>
</feature>
<proteinExistence type="predicted"/>
<dbReference type="InterPro" id="IPR023408">
    <property type="entry name" value="MscS_beta-dom_sf"/>
</dbReference>
<dbReference type="Gene3D" id="2.30.30.60">
    <property type="match status" value="1"/>
</dbReference>
<evidence type="ECO:0000313" key="7">
    <source>
        <dbReference type="EMBL" id="GGD43375.1"/>
    </source>
</evidence>
<sequence length="572" mass="63219">MIAKIAAFRRSWLIVVFALSFVICLAAPDVSFAQSANSSSEPYVYEVDAINPGAGNTFSGSDNDTPQALMEAFMEAGRNEDWRKASGALDLSYLPVSEQAAKGPEHARKLHSVIKRAMTTDWAGLPDRPDAVDVTSSDKNPMAGIPRRNLMLARVSTSDRSVSIRMHRLQVDGGEPVWLFASQTVENVPELYERFGPTEFEQKMPPWLRAPAFWTLAWWEVIAIPLVLLVALLAAAATWAGIRAFCRKFGKKLPGRILAAMKAPAAILAFAGTFAVVRRIVFTFSGAINTLLDPLQTLLIVIAIAAVFLAVIEAILDMVADSQIDDLGKPEHEKDRNYYTTLSAIRRIVIVLLILLGIGIVLIQTDVTDTLGFSLLAGAGMFSLVLAFAARRMLSDIMASMQIAFAKTARIGDAVEFNGEWCYVEKIGFTHLRLRTWDDRRIMAPVASFVQSSFENWTKQDASLLKLAHLRLDHRADVDALRKEFARFVDDEDGICDKENAKIQVVDHDATGMWLRLIARAPDPATGWDMHCRMREYMLAAAARLDAAAGNEPAPAYLPREREVRIDLADKG</sequence>
<dbReference type="PANTHER" id="PTHR30566:SF25">
    <property type="entry name" value="INNER MEMBRANE PROTEIN"/>
    <property type="match status" value="1"/>
</dbReference>
<dbReference type="PANTHER" id="PTHR30566">
    <property type="entry name" value="YNAI-RELATED MECHANOSENSITIVE ION CHANNEL"/>
    <property type="match status" value="1"/>
</dbReference>
<dbReference type="InterPro" id="IPR006685">
    <property type="entry name" value="MscS_channel_2nd"/>
</dbReference>
<dbReference type="OrthoDB" id="9792218at2"/>
<feature type="transmembrane region" description="Helical" evidence="5">
    <location>
        <begin position="344"/>
        <end position="365"/>
    </location>
</feature>
<dbReference type="AlphaFoldDB" id="A0A916YFP9"/>
<dbReference type="EMBL" id="BMIO01000005">
    <property type="protein sequence ID" value="GGD43375.1"/>
    <property type="molecule type" value="Genomic_DNA"/>
</dbReference>
<feature type="domain" description="Mechanosensitive ion channel MscS" evidence="6">
    <location>
        <begin position="393"/>
        <end position="459"/>
    </location>
</feature>
<dbReference type="SUPFAM" id="SSF50182">
    <property type="entry name" value="Sm-like ribonucleoproteins"/>
    <property type="match status" value="1"/>
</dbReference>
<dbReference type="InterPro" id="IPR010920">
    <property type="entry name" value="LSM_dom_sf"/>
</dbReference>
<comment type="subcellular location">
    <subcellularLocation>
        <location evidence="1">Membrane</location>
    </subcellularLocation>
</comment>
<accession>A0A916YFP9</accession>
<feature type="transmembrane region" description="Helical" evidence="5">
    <location>
        <begin position="257"/>
        <end position="277"/>
    </location>
</feature>